<evidence type="ECO:0000256" key="2">
    <source>
        <dbReference type="ARBA" id="ARBA00022596"/>
    </source>
</evidence>
<comment type="subunit">
    <text evidence="9">Monomer.</text>
</comment>
<dbReference type="EC" id="1.13.11.54" evidence="9"/>
<dbReference type="SUPFAM" id="SSF51182">
    <property type="entry name" value="RmlC-like cupins"/>
    <property type="match status" value="1"/>
</dbReference>
<dbReference type="CDD" id="cd02232">
    <property type="entry name" value="cupin_ARD"/>
    <property type="match status" value="1"/>
</dbReference>
<evidence type="ECO:0000256" key="4">
    <source>
        <dbReference type="ARBA" id="ARBA00022723"/>
    </source>
</evidence>
<evidence type="ECO:0000256" key="5">
    <source>
        <dbReference type="ARBA" id="ARBA00022964"/>
    </source>
</evidence>
<feature type="binding site" evidence="9">
    <location>
        <position position="123"/>
    </location>
    <ligand>
        <name>Ni(2+)</name>
        <dbReference type="ChEBI" id="CHEBI:49786"/>
    </ligand>
</feature>
<evidence type="ECO:0000256" key="8">
    <source>
        <dbReference type="ARBA" id="ARBA00023167"/>
    </source>
</evidence>
<feature type="site" description="Important to generate the dianion" evidence="9">
    <location>
        <position position="129"/>
    </location>
</feature>
<keyword evidence="5 9" id="KW-0223">Dioxygenase</keyword>
<sequence length="205" mass="23105">MPDATRRPTGLQEPDGAAATEELPMSSLSVYHVSSPEIPNKVLTHFEDIASTLAEQGVRFDRWQAAAKIQPGASQEEVISAYKEQIDKLMTERGYITVDVISLNSDHPQKAELRAKFLEEHRHGEDEVRFFVAGRGLFTLHIDDYVYAVLCEKNDLISVPAGTKHWFDMGEHPHFVAIRLFNNPEGWVANFTGEDIAGRFPRLED</sequence>
<comment type="catalytic activity">
    <reaction evidence="9">
        <text>1,2-dihydroxy-5-(methylsulfanyl)pent-1-en-3-one + O2 = 3-(methylsulfanyl)propanoate + CO + formate + 2 H(+)</text>
        <dbReference type="Rhea" id="RHEA:14161"/>
        <dbReference type="ChEBI" id="CHEBI:15378"/>
        <dbReference type="ChEBI" id="CHEBI:15379"/>
        <dbReference type="ChEBI" id="CHEBI:15740"/>
        <dbReference type="ChEBI" id="CHEBI:17245"/>
        <dbReference type="ChEBI" id="CHEBI:49016"/>
        <dbReference type="ChEBI" id="CHEBI:49252"/>
        <dbReference type="EC" id="1.13.11.53"/>
    </reaction>
</comment>
<reference evidence="10" key="2">
    <citation type="submission" date="2022-11" db="EMBL/GenBank/DDBJ databases">
        <title>Draft genome sequencing of Pseudomonas atacamensis RS3R1.</title>
        <authorList>
            <person name="Furuya T."/>
            <person name="Kaneko H."/>
        </authorList>
    </citation>
    <scope>NUCLEOTIDE SEQUENCE</scope>
    <source>
        <strain evidence="10">RS3R-1</strain>
    </source>
</reference>
<dbReference type="GO" id="GO:0051213">
    <property type="term" value="F:dioxygenase activity"/>
    <property type="evidence" value="ECO:0007669"/>
    <property type="project" value="UniProtKB-KW"/>
</dbReference>
<dbReference type="PANTHER" id="PTHR23418">
    <property type="entry name" value="ACIREDUCTONE DIOXYGENASE"/>
    <property type="match status" value="1"/>
</dbReference>
<feature type="site" description="May play a role in transmitting local conformational changes" evidence="9">
    <location>
        <position position="126"/>
    </location>
</feature>
<keyword evidence="8 9" id="KW-0486">Methionine biosynthesis</keyword>
<name>A0ABQ5PLS5_9PSED</name>
<dbReference type="HAMAP" id="MF_01682">
    <property type="entry name" value="Salvage_MtnD"/>
    <property type="match status" value="1"/>
</dbReference>
<comment type="pathway">
    <text evidence="9">Amino-acid biosynthesis; L-methionine biosynthesis via salvage pathway; L-methionine from S-methyl-5-thio-alpha-D-ribose 1-phosphate: step 5/6.</text>
</comment>
<comment type="function">
    <text evidence="9">Catalyzes 2 different reactions between oxygene and the acireductone 1,2-dihydroxy-3-keto-5-methylthiopentene (DHK-MTPene) depending upon the metal bound in the active site. Fe-containing acireductone dioxygenase (Fe-ARD) produces formate and 2-keto-4-methylthiobutyrate (KMTB), the alpha-ketoacid precursor of methionine in the methionine recycle pathway. Ni-containing acireductone dioxygenase (Ni-ARD) produces methylthiopropionate, carbon monoxide and formate, and does not lie on the methionine recycle pathway.</text>
</comment>
<gene>
    <name evidence="9 10" type="primary">mtnD</name>
    <name evidence="10" type="ORF">RS3R1_35460</name>
</gene>
<feature type="binding site" evidence="9">
    <location>
        <position position="121"/>
    </location>
    <ligand>
        <name>Fe(2+)</name>
        <dbReference type="ChEBI" id="CHEBI:29033"/>
    </ligand>
</feature>
<dbReference type="PANTHER" id="PTHR23418:SF0">
    <property type="entry name" value="ACIREDUCTONE DIOXYGENASE"/>
    <property type="match status" value="1"/>
</dbReference>
<organism evidence="10 11">
    <name type="scientific">Pseudomonas atacamensis</name>
    <dbReference type="NCBI Taxonomy" id="2565368"/>
    <lineage>
        <taxon>Bacteria</taxon>
        <taxon>Pseudomonadati</taxon>
        <taxon>Pseudomonadota</taxon>
        <taxon>Gammaproteobacteria</taxon>
        <taxon>Pseudomonadales</taxon>
        <taxon>Pseudomonadaceae</taxon>
        <taxon>Pseudomonas</taxon>
    </lineage>
</organism>
<keyword evidence="2 9" id="KW-0533">Nickel</keyword>
<feature type="binding site" evidence="9">
    <location>
        <position position="121"/>
    </location>
    <ligand>
        <name>Ni(2+)</name>
        <dbReference type="ChEBI" id="CHEBI:49786"/>
    </ligand>
</feature>
<evidence type="ECO:0000313" key="11">
    <source>
        <dbReference type="Proteomes" id="UP001145022"/>
    </source>
</evidence>
<keyword evidence="11" id="KW-1185">Reference proteome</keyword>
<dbReference type="EMBL" id="BSCQ01000042">
    <property type="protein sequence ID" value="GLH44458.1"/>
    <property type="molecule type" value="Genomic_DNA"/>
</dbReference>
<dbReference type="InterPro" id="IPR011051">
    <property type="entry name" value="RmlC_Cupin_sf"/>
</dbReference>
<keyword evidence="7 9" id="KW-0408">Iron</keyword>
<feature type="binding site" evidence="9">
    <location>
        <position position="165"/>
    </location>
    <ligand>
        <name>Ni(2+)</name>
        <dbReference type="ChEBI" id="CHEBI:49786"/>
    </ligand>
</feature>
<reference evidence="10" key="1">
    <citation type="journal article" date="2021" name="Sci. Rep.">
        <title>An efficient direct screening system for microorganisms that activate plant immune responses based on plant-microbe interactions using cultured plant cells.</title>
        <authorList>
            <person name="Kurokawa M."/>
            <person name="Nakano M."/>
            <person name="Kitahata N."/>
            <person name="Kuchitsu K."/>
            <person name="Furuya T."/>
        </authorList>
    </citation>
    <scope>NUCLEOTIDE SEQUENCE</scope>
    <source>
        <strain evidence="10">RS3R-1</strain>
    </source>
</reference>
<feature type="binding site" evidence="9">
    <location>
        <position position="123"/>
    </location>
    <ligand>
        <name>Fe(2+)</name>
        <dbReference type="ChEBI" id="CHEBI:29033"/>
    </ligand>
</feature>
<feature type="binding site" evidence="9">
    <location>
        <position position="127"/>
    </location>
    <ligand>
        <name>Ni(2+)</name>
        <dbReference type="ChEBI" id="CHEBI:49786"/>
    </ligand>
</feature>
<comment type="catalytic activity">
    <reaction evidence="1 9">
        <text>1,2-dihydroxy-5-(methylsulfanyl)pent-1-en-3-one + O2 = 4-methylsulfanyl-2-oxobutanoate + formate + 2 H(+)</text>
        <dbReference type="Rhea" id="RHEA:24504"/>
        <dbReference type="ChEBI" id="CHEBI:15378"/>
        <dbReference type="ChEBI" id="CHEBI:15379"/>
        <dbReference type="ChEBI" id="CHEBI:15740"/>
        <dbReference type="ChEBI" id="CHEBI:16723"/>
        <dbReference type="ChEBI" id="CHEBI:49252"/>
        <dbReference type="EC" id="1.13.11.54"/>
    </reaction>
</comment>
<evidence type="ECO:0000313" key="10">
    <source>
        <dbReference type="EMBL" id="GLH44458.1"/>
    </source>
</evidence>
<accession>A0ABQ5PLS5</accession>
<evidence type="ECO:0000256" key="1">
    <source>
        <dbReference type="ARBA" id="ARBA00000428"/>
    </source>
</evidence>
<keyword evidence="4 9" id="KW-0479">Metal-binding</keyword>
<evidence type="ECO:0000256" key="7">
    <source>
        <dbReference type="ARBA" id="ARBA00023004"/>
    </source>
</evidence>
<feature type="binding site" evidence="9">
    <location>
        <position position="127"/>
    </location>
    <ligand>
        <name>Fe(2+)</name>
        <dbReference type="ChEBI" id="CHEBI:29033"/>
    </ligand>
</feature>
<keyword evidence="3 9" id="KW-0028">Amino-acid biosynthesis</keyword>
<proteinExistence type="inferred from homology"/>
<evidence type="ECO:0000256" key="3">
    <source>
        <dbReference type="ARBA" id="ARBA00022605"/>
    </source>
</evidence>
<comment type="similarity">
    <text evidence="9">Belongs to the acireductone dioxygenase (ARD) family.</text>
</comment>
<evidence type="ECO:0000256" key="6">
    <source>
        <dbReference type="ARBA" id="ARBA00023002"/>
    </source>
</evidence>
<dbReference type="Gene3D" id="2.60.120.10">
    <property type="entry name" value="Jelly Rolls"/>
    <property type="match status" value="1"/>
</dbReference>
<evidence type="ECO:0000256" key="9">
    <source>
        <dbReference type="HAMAP-Rule" id="MF_01682"/>
    </source>
</evidence>
<keyword evidence="6 9" id="KW-0560">Oxidoreductase</keyword>
<dbReference type="Proteomes" id="UP001145022">
    <property type="component" value="Unassembled WGS sequence"/>
</dbReference>
<dbReference type="InterPro" id="IPR004313">
    <property type="entry name" value="ARD"/>
</dbReference>
<dbReference type="InterPro" id="IPR023956">
    <property type="entry name" value="ARD_bac"/>
</dbReference>
<comment type="cofactor">
    <cofactor evidence="9">
        <name>Fe(2+)</name>
        <dbReference type="ChEBI" id="CHEBI:29033"/>
    </cofactor>
    <text evidence="9">Binds 1 Fe(2+) cation per monomer.</text>
</comment>
<reference evidence="10" key="3">
    <citation type="journal article" date="2023" name="J. Biotechnol.">
        <title>Draft Genome Sequences of Endophytic Pseudomonas Strains, Isolated from the Interior of Brassicaceae Plants.</title>
        <authorList>
            <person name="Kaneko H."/>
            <person name="Furuya T."/>
        </authorList>
    </citation>
    <scope>NUCLEOTIDE SEQUENCE</scope>
    <source>
        <strain evidence="10">RS3R-1</strain>
    </source>
</reference>
<comment type="cofactor">
    <cofactor evidence="9">
        <name>Ni(2+)</name>
        <dbReference type="ChEBI" id="CHEBI:49786"/>
    </cofactor>
    <text evidence="9">Binds 1 nickel ion per monomer.</text>
</comment>
<protein>
    <recommendedName>
        <fullName evidence="9">Acireductone dioxygenase</fullName>
    </recommendedName>
    <alternativeName>
        <fullName evidence="9">1,2-dihydroxy-3-keto-5-methylthiopentene dioxygenase</fullName>
        <shortName evidence="9">DHK-MTPene dioxygenase</shortName>
    </alternativeName>
    <alternativeName>
        <fullName evidence="9">Acireductone dioxygenase (Fe(2+)-requiring)</fullName>
        <shortName evidence="9">ARD'</shortName>
        <shortName evidence="9">Fe-ARD</shortName>
        <ecNumber evidence="9">1.13.11.54</ecNumber>
    </alternativeName>
    <alternativeName>
        <fullName evidence="9">Acireductone dioxygenase (Ni(2+)-requiring)</fullName>
        <shortName evidence="9">ARD</shortName>
        <shortName evidence="9">Ni-ARD</shortName>
        <ecNumber evidence="9">1.13.11.53</ecNumber>
    </alternativeName>
</protein>
<comment type="caution">
    <text evidence="10">The sequence shown here is derived from an EMBL/GenBank/DDBJ whole genome shotgun (WGS) entry which is preliminary data.</text>
</comment>
<dbReference type="InterPro" id="IPR014710">
    <property type="entry name" value="RmlC-like_jellyroll"/>
</dbReference>
<feature type="site" description="May play a role in metal incorporation in vivo" evidence="9">
    <location>
        <position position="120"/>
    </location>
</feature>
<dbReference type="EC" id="1.13.11.53" evidence="9"/>
<dbReference type="Pfam" id="PF03079">
    <property type="entry name" value="ARD"/>
    <property type="match status" value="1"/>
</dbReference>
<feature type="binding site" evidence="9">
    <location>
        <position position="165"/>
    </location>
    <ligand>
        <name>Fe(2+)</name>
        <dbReference type="ChEBI" id="CHEBI:29033"/>
    </ligand>
</feature>